<proteinExistence type="predicted"/>
<dbReference type="Pfam" id="PF00577">
    <property type="entry name" value="Usher"/>
    <property type="match status" value="1"/>
</dbReference>
<organism evidence="1 2">
    <name type="scientific">Sphingomonas abietis</name>
    <dbReference type="NCBI Taxonomy" id="3012344"/>
    <lineage>
        <taxon>Bacteria</taxon>
        <taxon>Pseudomonadati</taxon>
        <taxon>Pseudomonadota</taxon>
        <taxon>Alphaproteobacteria</taxon>
        <taxon>Sphingomonadales</taxon>
        <taxon>Sphingomonadaceae</taxon>
        <taxon>Sphingomonas</taxon>
    </lineage>
</organism>
<dbReference type="PANTHER" id="PTHR30451">
    <property type="entry name" value="OUTER MEMBRANE USHER PROTEIN"/>
    <property type="match status" value="1"/>
</dbReference>
<dbReference type="EMBL" id="CP115174">
    <property type="protein sequence ID" value="WBO23008.1"/>
    <property type="molecule type" value="Genomic_DNA"/>
</dbReference>
<dbReference type="Gene3D" id="2.60.40.2610">
    <property type="entry name" value="Outer membrane usher protein FimD, plug domain"/>
    <property type="match status" value="1"/>
</dbReference>
<dbReference type="Proteomes" id="UP001210865">
    <property type="component" value="Chromosome"/>
</dbReference>
<accession>A0ABY7NQV8</accession>
<reference evidence="1 2" key="1">
    <citation type="submission" date="2022-12" db="EMBL/GenBank/DDBJ databases">
        <title>Sphingomonas abieness sp. nov., an endophytic bacterium isolated from Abies koreana.</title>
        <authorList>
            <person name="Jiang L."/>
            <person name="Lee J."/>
        </authorList>
    </citation>
    <scope>NUCLEOTIDE SEQUENCE [LARGE SCALE GENOMIC DNA]</scope>
    <source>
        <strain evidence="2">PAMB 00755</strain>
    </source>
</reference>
<evidence type="ECO:0000313" key="1">
    <source>
        <dbReference type="EMBL" id="WBO23008.1"/>
    </source>
</evidence>
<dbReference type="RefSeq" id="WP_270077645.1">
    <property type="nucleotide sequence ID" value="NZ_CP115174.1"/>
</dbReference>
<evidence type="ECO:0000313" key="2">
    <source>
        <dbReference type="Proteomes" id="UP001210865"/>
    </source>
</evidence>
<dbReference type="InterPro" id="IPR042186">
    <property type="entry name" value="FimD_plug_dom"/>
</dbReference>
<dbReference type="InterPro" id="IPR000015">
    <property type="entry name" value="Fimb_usher"/>
</dbReference>
<protein>
    <submittedName>
        <fullName evidence="1">Fimbria/pilus outer membrane usher protein</fullName>
    </submittedName>
</protein>
<name>A0ABY7NQV8_9SPHN</name>
<dbReference type="PANTHER" id="PTHR30451:SF5">
    <property type="entry name" value="SLR0019 PROTEIN"/>
    <property type="match status" value="1"/>
</dbReference>
<sequence>MAGARPADAAALPAFSAAPVDQPLFVELVLNGQAAGDIVQMRMQGGHGMIDAASLRKVGLNVAGDGPIDVSQLRGVQSTYDANDQTLKLDVSPDMLPTNHISPFTREQAATVTDYGAMINYDAYAQTSAGVTTASLWTEQRLFGPFGTLSTDGTLRVTHNGGSGSPSGYLRYDTRYRYVDEKRALAYTVGDLITQSLPWTTSVRMGGIQIARDYRVRPDLITTPLPSFAGQTAVPSAVDLFVDGYRQQSADVAPGRFVLDNMPVVNGAGEATIVTTDAVGRQIATTIPFYVSSTLLKPGMLDVAGEIGFLRRGYGLKSFDYGTAAASGTVRRGITQHITLEAHGEATKDLGLVGGGVVWAPGLLGTLAANVTTSHSEGRTGTQWTVGYSYSNRRFSISAEHDQRSQGYRDLGSFDLANYAGTRRNDRVIASVNVPHQGSFGAAYIDGETMANAHTRILSLSYSRPIGHFASLFLSADHDFVAHSTSAQLRLIVPFGRNTVSGGITHDPGRGNLAQLDYSRSVPTQGGFGANATLAGGDNGEVYGQATATWRGKAVELQAGGAFTPGQQSGWVGATGSLVMMDKSLFAANAVTDAFALVSTAGTPHVPVSFENQPLGVTDQRGHLFVPQITSYHVSHFAIDTLELSADHMADAVEKNVALRQGSGAVIRLPIRFVRNATVTLVARNGKALDPGGRVSRAGARDSEIGWDGIAFLDDIKGETDLAVTNRDGSTCHAHVTLPAGAKPLAQIGPVRCL</sequence>
<dbReference type="Gene3D" id="2.60.40.3110">
    <property type="match status" value="1"/>
</dbReference>
<gene>
    <name evidence="1" type="ORF">PBT88_02385</name>
</gene>
<keyword evidence="2" id="KW-1185">Reference proteome</keyword>